<reference evidence="1 2" key="1">
    <citation type="submission" date="2015-07" db="EMBL/GenBank/DDBJ databases">
        <title>The genome of Pseudoloma neurophilia, a relevant intracellular parasite of the zebrafish.</title>
        <authorList>
            <person name="Ndikumana S."/>
            <person name="Pelin A."/>
            <person name="Sanders J."/>
            <person name="Corradi N."/>
        </authorList>
    </citation>
    <scope>NUCLEOTIDE SEQUENCE [LARGE SCALE GENOMIC DNA]</scope>
    <source>
        <strain evidence="1 2">MK1</strain>
    </source>
</reference>
<evidence type="ECO:0000313" key="2">
    <source>
        <dbReference type="Proteomes" id="UP000051530"/>
    </source>
</evidence>
<dbReference type="Proteomes" id="UP000051530">
    <property type="component" value="Unassembled WGS sequence"/>
</dbReference>
<gene>
    <name evidence="1" type="ORF">M153_27963000528</name>
</gene>
<name>A0A0R0LQJ9_9MICR</name>
<comment type="caution">
    <text evidence="1">The sequence shown here is derived from an EMBL/GenBank/DDBJ whole genome shotgun (WGS) entry which is preliminary data.</text>
</comment>
<evidence type="ECO:0000313" key="1">
    <source>
        <dbReference type="EMBL" id="KRH91750.1"/>
    </source>
</evidence>
<accession>A0A0R0LQJ9</accession>
<dbReference type="EMBL" id="LGUB01001564">
    <property type="protein sequence ID" value="KRH91750.1"/>
    <property type="molecule type" value="Genomic_DNA"/>
</dbReference>
<organism evidence="1 2">
    <name type="scientific">Pseudoloma neurophilia</name>
    <dbReference type="NCBI Taxonomy" id="146866"/>
    <lineage>
        <taxon>Eukaryota</taxon>
        <taxon>Fungi</taxon>
        <taxon>Fungi incertae sedis</taxon>
        <taxon>Microsporidia</taxon>
        <taxon>Pseudoloma</taxon>
    </lineage>
</organism>
<sequence length="55" mass="6804">VDEYDDIWLIYQNLRYYCIKKFWSIFQTKWYSVELEFSKRCCKGCFVSILFAISI</sequence>
<proteinExistence type="predicted"/>
<feature type="non-terminal residue" evidence="1">
    <location>
        <position position="1"/>
    </location>
</feature>
<dbReference type="VEuPathDB" id="MicrosporidiaDB:M153_27963000528"/>
<keyword evidence="2" id="KW-1185">Reference proteome</keyword>
<dbReference type="AlphaFoldDB" id="A0A0R0LQJ9"/>
<protein>
    <submittedName>
        <fullName evidence="1">Putative transposable element</fullName>
    </submittedName>
</protein>